<feature type="region of interest" description="Disordered" evidence="4">
    <location>
        <begin position="90"/>
        <end position="131"/>
    </location>
</feature>
<evidence type="ECO:0000313" key="8">
    <source>
        <dbReference type="Proteomes" id="UP000585474"/>
    </source>
</evidence>
<reference evidence="7 8" key="1">
    <citation type="submission" date="2019-07" db="EMBL/GenBank/DDBJ databases">
        <title>De Novo Assembly of kiwifruit Actinidia rufa.</title>
        <authorList>
            <person name="Sugita-Konishi S."/>
            <person name="Sato K."/>
            <person name="Mori E."/>
            <person name="Abe Y."/>
            <person name="Kisaki G."/>
            <person name="Hamano K."/>
            <person name="Suezawa K."/>
            <person name="Otani M."/>
            <person name="Fukuda T."/>
            <person name="Manabe T."/>
            <person name="Gomi K."/>
            <person name="Tabuchi M."/>
            <person name="Akimitsu K."/>
            <person name="Kataoka I."/>
        </authorList>
    </citation>
    <scope>NUCLEOTIDE SEQUENCE [LARGE SCALE GENOMIC DNA]</scope>
    <source>
        <strain evidence="8">cv. Fuchu</strain>
    </source>
</reference>
<dbReference type="InterPro" id="IPR042197">
    <property type="entry name" value="Apaf_helical"/>
</dbReference>
<feature type="compositionally biased region" description="Polar residues" evidence="4">
    <location>
        <begin position="99"/>
        <end position="123"/>
    </location>
</feature>
<dbReference type="Pfam" id="PF23247">
    <property type="entry name" value="LRR_RPS2"/>
    <property type="match status" value="1"/>
</dbReference>
<dbReference type="InterPro" id="IPR008480">
    <property type="entry name" value="DUF761_pln"/>
</dbReference>
<evidence type="ECO:0000313" key="7">
    <source>
        <dbReference type="EMBL" id="GFY88592.1"/>
    </source>
</evidence>
<accession>A0A7J0EQK0</accession>
<evidence type="ECO:0008006" key="9">
    <source>
        <dbReference type="Google" id="ProtNLM"/>
    </source>
</evidence>
<feature type="domain" description="Disease resistance R13L4/SHOC-2-like LRR" evidence="6">
    <location>
        <begin position="671"/>
        <end position="880"/>
    </location>
</feature>
<dbReference type="InterPro" id="IPR027417">
    <property type="entry name" value="P-loop_NTPase"/>
</dbReference>
<feature type="compositionally biased region" description="Basic and acidic residues" evidence="4">
    <location>
        <begin position="12"/>
        <end position="25"/>
    </location>
</feature>
<keyword evidence="3" id="KW-0611">Plant defense</keyword>
<organism evidence="7 8">
    <name type="scientific">Actinidia rufa</name>
    <dbReference type="NCBI Taxonomy" id="165716"/>
    <lineage>
        <taxon>Eukaryota</taxon>
        <taxon>Viridiplantae</taxon>
        <taxon>Streptophyta</taxon>
        <taxon>Embryophyta</taxon>
        <taxon>Tracheophyta</taxon>
        <taxon>Spermatophyta</taxon>
        <taxon>Magnoliopsida</taxon>
        <taxon>eudicotyledons</taxon>
        <taxon>Gunneridae</taxon>
        <taxon>Pentapetalae</taxon>
        <taxon>asterids</taxon>
        <taxon>Ericales</taxon>
        <taxon>Actinidiaceae</taxon>
        <taxon>Actinidia</taxon>
    </lineage>
</organism>
<dbReference type="Gene3D" id="1.10.8.430">
    <property type="entry name" value="Helical domain of apoptotic protease-activating factors"/>
    <property type="match status" value="1"/>
</dbReference>
<dbReference type="InterPro" id="IPR050905">
    <property type="entry name" value="Plant_NBS-LRR"/>
</dbReference>
<comment type="caution">
    <text evidence="7">The sequence shown here is derived from an EMBL/GenBank/DDBJ whole genome shotgun (WGS) entry which is preliminary data.</text>
</comment>
<dbReference type="Gene3D" id="3.80.10.10">
    <property type="entry name" value="Ribonuclease Inhibitor"/>
    <property type="match status" value="2"/>
</dbReference>
<dbReference type="InterPro" id="IPR055414">
    <property type="entry name" value="LRR_R13L4/SHOC2-like"/>
</dbReference>
<dbReference type="GO" id="GO:0043531">
    <property type="term" value="F:ADP binding"/>
    <property type="evidence" value="ECO:0007669"/>
    <property type="project" value="InterPro"/>
</dbReference>
<evidence type="ECO:0000256" key="2">
    <source>
        <dbReference type="ARBA" id="ARBA00022737"/>
    </source>
</evidence>
<evidence type="ECO:0000259" key="5">
    <source>
        <dbReference type="Pfam" id="PF23247"/>
    </source>
</evidence>
<dbReference type="GO" id="GO:0006952">
    <property type="term" value="P:defense response"/>
    <property type="evidence" value="ECO:0007669"/>
    <property type="project" value="UniProtKB-KW"/>
</dbReference>
<dbReference type="Pfam" id="PF23598">
    <property type="entry name" value="LRR_14"/>
    <property type="match status" value="1"/>
</dbReference>
<dbReference type="Pfam" id="PF05553">
    <property type="entry name" value="DUF761"/>
    <property type="match status" value="1"/>
</dbReference>
<evidence type="ECO:0000256" key="3">
    <source>
        <dbReference type="ARBA" id="ARBA00022821"/>
    </source>
</evidence>
<dbReference type="AlphaFoldDB" id="A0A7J0EQK0"/>
<dbReference type="InterPro" id="IPR032675">
    <property type="entry name" value="LRR_dom_sf"/>
</dbReference>
<feature type="region of interest" description="Disordered" evidence="4">
    <location>
        <begin position="180"/>
        <end position="212"/>
    </location>
</feature>
<name>A0A7J0EQK0_9ERIC</name>
<dbReference type="InterPro" id="IPR057135">
    <property type="entry name" value="At4g27190-like_LRR"/>
</dbReference>
<feature type="region of interest" description="Disordered" evidence="4">
    <location>
        <begin position="1"/>
        <end position="29"/>
    </location>
</feature>
<keyword evidence="2" id="KW-0677">Repeat</keyword>
<proteinExistence type="predicted"/>
<evidence type="ECO:0000256" key="4">
    <source>
        <dbReference type="SAM" id="MobiDB-lite"/>
    </source>
</evidence>
<dbReference type="OrthoDB" id="1938824at2759"/>
<evidence type="ECO:0000259" key="6">
    <source>
        <dbReference type="Pfam" id="PF23598"/>
    </source>
</evidence>
<dbReference type="PANTHER" id="PTHR33463:SF179">
    <property type="entry name" value="NB-ARC DOMAIN-CONTAINING PROTEIN"/>
    <property type="match status" value="1"/>
</dbReference>
<feature type="domain" description="Disease resistance protein At4g27190-like leucine-rich repeats" evidence="5">
    <location>
        <begin position="959"/>
        <end position="1049"/>
    </location>
</feature>
<evidence type="ECO:0000256" key="1">
    <source>
        <dbReference type="ARBA" id="ARBA00022614"/>
    </source>
</evidence>
<keyword evidence="1" id="KW-0433">Leucine-rich repeat</keyword>
<dbReference type="SUPFAM" id="SSF52540">
    <property type="entry name" value="P-loop containing nucleoside triphosphate hydrolases"/>
    <property type="match status" value="1"/>
</dbReference>
<sequence>MPKQQQGMPKKAIRESAYEDSEKSENMGARCLEINREGECRETDGEIDAKAEKFIANFYKQLKLQRQTSIINYNEMIGRRESLDDNKAKMDKVDEEGGSSDNNTFRIVDTSSADSLSSTQNLSKGKDRVTEAKDELDFSEKEFNKKLLALRQESMIRREAARKVSIRLADSLKSASLSSPLSRSKRVLSGQHEEDEESDGGGGGGGEKEESTSLWEEMTLKMKNAFVVSILKLKAIFDINMQFKPRPQLRRAETEISRRLTRRGLPEVACRREDAVEDVDFQFLRGLFSHMNQQVRILQALKVDNNLHNKHGREAVKIGIDEEDFQAIENSLSKYDFHMVAYLPQEAATCPYETWRERIKVGLTSQTYGTFEAPEETLMMAIDFGIRQIITPKRLSRTFAAQICGIQETDEAFKGSLNQLLPQNFFLHLDCADGKIDLHDLNIPDHGITVLTTGSQNIYEIMDVDLEIKMEDHLLPWELFCRDVGSSLVSSSSVIQQMAVWLVKECHGHLLAIILLARALKDVTDCGVWKMALHELTSQSFKQVQGMSDVMVRVLNFIWDRKDNRTKHCINHFMLIKDRRRGDSLVSDWIANGLAETEAEGKGILEDLINSFFLENDDEGYVRMREETEIVLRNCYAPYLPSLYLRQKGLGLTETPQVKNWDALEIDLTDNELSELPKNPKCPALRILQLHNNSDLMEIPLLFFEDMPLLQALDLSFTSIKCLPPSISRLVSLRTFNLKGCELLMELPPEIGALKCLEVFDLDGTEIMYLPEEIGELTSLRCLSVSLCGRANRFKVTKQMGTTIPAKVLSKLSQLVALSIDVNPDGEWWDADVRAILNELSCLKWLTTLELYLPSVELLQKIRWENGDLMYPDLLRFRVTVGRHPRRIISRLPNEVEVILKEWEKSKKCLKYVNGEGTPTEITEALNHASIFFLDRHSSVETLSQFGNENMVKLEFCLLVECNELQTIIDGDYKCPDGVDKKPVFGCLRYLGIHYMKSLQSIWKCSIDEGCLTNLRNLALHTCPSLTTIFTLDLLSNLDKLEELIVEDCPKIKSLVSWEFSELKPGNFLQSLKKISLLDLPELVSISGGVSIGPILESLIVYNCPKLESVYKAEVSSINLKIKGDEAWWDVLKWHESAWSSSTRPAFEKLGRGEDLIDQLAKEVYSR</sequence>
<gene>
    <name evidence="7" type="ORF">Acr_06g0005320</name>
</gene>
<dbReference type="Proteomes" id="UP000585474">
    <property type="component" value="Unassembled WGS sequence"/>
</dbReference>
<dbReference type="EMBL" id="BJWL01000006">
    <property type="protein sequence ID" value="GFY88592.1"/>
    <property type="molecule type" value="Genomic_DNA"/>
</dbReference>
<dbReference type="PANTHER" id="PTHR33463">
    <property type="entry name" value="NB-ARC DOMAIN-CONTAINING PROTEIN-RELATED"/>
    <property type="match status" value="1"/>
</dbReference>
<dbReference type="GO" id="GO:0005524">
    <property type="term" value="F:ATP binding"/>
    <property type="evidence" value="ECO:0007669"/>
    <property type="project" value="UniProtKB-KW"/>
</dbReference>
<protein>
    <recommendedName>
        <fullName evidence="9">NB-ARC domain-containing disease resistance protein</fullName>
    </recommendedName>
</protein>
<keyword evidence="8" id="KW-1185">Reference proteome</keyword>
<dbReference type="SUPFAM" id="SSF52058">
    <property type="entry name" value="L domain-like"/>
    <property type="match status" value="1"/>
</dbReference>